<dbReference type="AlphaFoldDB" id="A0A9P4SI25"/>
<feature type="region of interest" description="Disordered" evidence="6">
    <location>
        <begin position="163"/>
        <end position="191"/>
    </location>
</feature>
<comment type="caution">
    <text evidence="8">The sequence shown here is derived from an EMBL/GenBank/DDBJ whole genome shotgun (WGS) entry which is preliminary data.</text>
</comment>
<dbReference type="OrthoDB" id="3429912at2759"/>
<organism evidence="8 9">
    <name type="scientific">Patellaria atrata CBS 101060</name>
    <dbReference type="NCBI Taxonomy" id="1346257"/>
    <lineage>
        <taxon>Eukaryota</taxon>
        <taxon>Fungi</taxon>
        <taxon>Dikarya</taxon>
        <taxon>Ascomycota</taxon>
        <taxon>Pezizomycotina</taxon>
        <taxon>Dothideomycetes</taxon>
        <taxon>Dothideomycetes incertae sedis</taxon>
        <taxon>Patellariales</taxon>
        <taxon>Patellariaceae</taxon>
        <taxon>Patellaria</taxon>
    </lineage>
</organism>
<evidence type="ECO:0000256" key="5">
    <source>
        <dbReference type="ARBA" id="ARBA00023242"/>
    </source>
</evidence>
<proteinExistence type="predicted"/>
<dbReference type="CDD" id="cd12148">
    <property type="entry name" value="fungal_TF_MHR"/>
    <property type="match status" value="1"/>
</dbReference>
<keyword evidence="5" id="KW-0539">Nucleus</keyword>
<dbReference type="PANTHER" id="PTHR31845:SF17">
    <property type="entry name" value="ZN(II)2CYS6 TRANSCRIPTION FACTOR (EUROFUNG)"/>
    <property type="match status" value="1"/>
</dbReference>
<comment type="subcellular location">
    <subcellularLocation>
        <location evidence="1">Nucleus</location>
    </subcellularLocation>
</comment>
<dbReference type="GO" id="GO:0000981">
    <property type="term" value="F:DNA-binding transcription factor activity, RNA polymerase II-specific"/>
    <property type="evidence" value="ECO:0007669"/>
    <property type="project" value="InterPro"/>
</dbReference>
<dbReference type="Gene3D" id="4.10.240.10">
    <property type="entry name" value="Zn(2)-C6 fungal-type DNA-binding domain"/>
    <property type="match status" value="1"/>
</dbReference>
<protein>
    <submittedName>
        <fullName evidence="8">Zn(II)2Cys6 transcription factor</fullName>
    </submittedName>
</protein>
<dbReference type="GO" id="GO:0005634">
    <property type="term" value="C:nucleus"/>
    <property type="evidence" value="ECO:0007669"/>
    <property type="project" value="UniProtKB-SubCell"/>
</dbReference>
<dbReference type="EMBL" id="MU006089">
    <property type="protein sequence ID" value="KAF2843351.1"/>
    <property type="molecule type" value="Genomic_DNA"/>
</dbReference>
<feature type="domain" description="Zn(2)-C6 fungal-type" evidence="7">
    <location>
        <begin position="20"/>
        <end position="52"/>
    </location>
</feature>
<reference evidence="8" key="1">
    <citation type="journal article" date="2020" name="Stud. Mycol.">
        <title>101 Dothideomycetes genomes: a test case for predicting lifestyles and emergence of pathogens.</title>
        <authorList>
            <person name="Haridas S."/>
            <person name="Albert R."/>
            <person name="Binder M."/>
            <person name="Bloem J."/>
            <person name="Labutti K."/>
            <person name="Salamov A."/>
            <person name="Andreopoulos B."/>
            <person name="Baker S."/>
            <person name="Barry K."/>
            <person name="Bills G."/>
            <person name="Bluhm B."/>
            <person name="Cannon C."/>
            <person name="Castanera R."/>
            <person name="Culley D."/>
            <person name="Daum C."/>
            <person name="Ezra D."/>
            <person name="Gonzalez J."/>
            <person name="Henrissat B."/>
            <person name="Kuo A."/>
            <person name="Liang C."/>
            <person name="Lipzen A."/>
            <person name="Lutzoni F."/>
            <person name="Magnuson J."/>
            <person name="Mondo S."/>
            <person name="Nolan M."/>
            <person name="Ohm R."/>
            <person name="Pangilinan J."/>
            <person name="Park H.-J."/>
            <person name="Ramirez L."/>
            <person name="Alfaro M."/>
            <person name="Sun H."/>
            <person name="Tritt A."/>
            <person name="Yoshinaga Y."/>
            <person name="Zwiers L.-H."/>
            <person name="Turgeon B."/>
            <person name="Goodwin S."/>
            <person name="Spatafora J."/>
            <person name="Crous P."/>
            <person name="Grigoriev I."/>
        </authorList>
    </citation>
    <scope>NUCLEOTIDE SEQUENCE</scope>
    <source>
        <strain evidence="8">CBS 101060</strain>
    </source>
</reference>
<dbReference type="InterPro" id="IPR001138">
    <property type="entry name" value="Zn2Cys6_DnaBD"/>
</dbReference>
<dbReference type="PANTHER" id="PTHR31845">
    <property type="entry name" value="FINGER DOMAIN PROTEIN, PUTATIVE-RELATED"/>
    <property type="match status" value="1"/>
</dbReference>
<evidence type="ECO:0000256" key="4">
    <source>
        <dbReference type="ARBA" id="ARBA00023163"/>
    </source>
</evidence>
<evidence type="ECO:0000313" key="8">
    <source>
        <dbReference type="EMBL" id="KAF2843351.1"/>
    </source>
</evidence>
<evidence type="ECO:0000259" key="7">
    <source>
        <dbReference type="PROSITE" id="PS50048"/>
    </source>
</evidence>
<dbReference type="Proteomes" id="UP000799429">
    <property type="component" value="Unassembled WGS sequence"/>
</dbReference>
<sequence>MDPHSLRASSNKTTRSKRAACLSCRRSKIRCIRGSDDSICEKCHQSNTECVVPEDYHVGRQKGIKNKRTGLDKALHQIEQALKKSKATGSPLANPSGRSIPELENLLSEAQSQLSPTTPNKATTEQNGAPGSTASTQHINQDDNLALDDAENPLQLLARASEARLPQSSRQKAHLSVSPQSYSSTNGHSTSESDEANVSWFFVPVRAHLDVGRDLDPIDLGLATLEEAETLFRYFYQKLSHTRWGLDPTIHTLDFVRSQSAFLFTSILAGSALFIPSEAALSKRLSNHRDLLAQRVILGRNRSVEIVLAFMLNVPWMSPGERSSDDETCSYMAMALKVAIDLSLNKTVVPVLPMDYCYSTRLSKSDCIDSRKALVMDGFNNVDPDSVWGRRLLRRRERAWISLFVLERGVCLARGRSFTVPVNPLIKNCEMWHVSDIRDTQDGSIASMAVLRRDLDSLFRSVRSSCDNYKDTDIGSEIARSIKRTIEAFYDRWYAKWAFAIGEGERRTLPPYVEILVIHTRLSTYSGVINHPTAPVEVKHFFRAAGLSASLNVMRAAIQGETRLKSMPNNTAIMISFAACFALGLSGAMSGNNSNLAPSVRNLIEEVADVLERIGATPSHRNGASVLYGRYLRGLVRRVPERSITAPEMNFNRMATVDSHHEMHGAGLYPPGANTIRARTTTPGLDDAGNLCWQFSAMSNNQIDDAIDQADTAWDTAITAVSWDNITGLDWFDWGNGDFGF</sequence>
<feature type="region of interest" description="Disordered" evidence="6">
    <location>
        <begin position="110"/>
        <end position="137"/>
    </location>
</feature>
<dbReference type="GO" id="GO:0000976">
    <property type="term" value="F:transcription cis-regulatory region binding"/>
    <property type="evidence" value="ECO:0007669"/>
    <property type="project" value="TreeGrafter"/>
</dbReference>
<name>A0A9P4SI25_9PEZI</name>
<evidence type="ECO:0000256" key="6">
    <source>
        <dbReference type="SAM" id="MobiDB-lite"/>
    </source>
</evidence>
<dbReference type="SMART" id="SM00066">
    <property type="entry name" value="GAL4"/>
    <property type="match status" value="1"/>
</dbReference>
<dbReference type="Pfam" id="PF00172">
    <property type="entry name" value="Zn_clus"/>
    <property type="match status" value="1"/>
</dbReference>
<evidence type="ECO:0000313" key="9">
    <source>
        <dbReference type="Proteomes" id="UP000799429"/>
    </source>
</evidence>
<dbReference type="PROSITE" id="PS00463">
    <property type="entry name" value="ZN2_CY6_FUNGAL_1"/>
    <property type="match status" value="1"/>
</dbReference>
<gene>
    <name evidence="8" type="ORF">M501DRAFT_924819</name>
</gene>
<evidence type="ECO:0000256" key="2">
    <source>
        <dbReference type="ARBA" id="ARBA00023015"/>
    </source>
</evidence>
<accession>A0A9P4SI25</accession>
<keyword evidence="3" id="KW-0238">DNA-binding</keyword>
<dbReference type="GO" id="GO:0008270">
    <property type="term" value="F:zinc ion binding"/>
    <property type="evidence" value="ECO:0007669"/>
    <property type="project" value="InterPro"/>
</dbReference>
<dbReference type="InterPro" id="IPR036864">
    <property type="entry name" value="Zn2-C6_fun-type_DNA-bd_sf"/>
</dbReference>
<dbReference type="InterPro" id="IPR051089">
    <property type="entry name" value="prtT"/>
</dbReference>
<dbReference type="PROSITE" id="PS50048">
    <property type="entry name" value="ZN2_CY6_FUNGAL_2"/>
    <property type="match status" value="1"/>
</dbReference>
<keyword evidence="2" id="KW-0805">Transcription regulation</keyword>
<dbReference type="SUPFAM" id="SSF57701">
    <property type="entry name" value="Zn2/Cys6 DNA-binding domain"/>
    <property type="match status" value="1"/>
</dbReference>
<keyword evidence="9" id="KW-1185">Reference proteome</keyword>
<evidence type="ECO:0000256" key="3">
    <source>
        <dbReference type="ARBA" id="ARBA00023125"/>
    </source>
</evidence>
<evidence type="ECO:0000256" key="1">
    <source>
        <dbReference type="ARBA" id="ARBA00004123"/>
    </source>
</evidence>
<keyword evidence="4" id="KW-0804">Transcription</keyword>
<dbReference type="CDD" id="cd00067">
    <property type="entry name" value="GAL4"/>
    <property type="match status" value="1"/>
</dbReference>
<feature type="compositionally biased region" description="Polar residues" evidence="6">
    <location>
        <begin position="177"/>
        <end position="190"/>
    </location>
</feature>